<proteinExistence type="predicted"/>
<organism evidence="1 2">
    <name type="scientific">Acidiferrimicrobium australe</name>
    <dbReference type="NCBI Taxonomy" id="2664430"/>
    <lineage>
        <taxon>Bacteria</taxon>
        <taxon>Bacillati</taxon>
        <taxon>Actinomycetota</taxon>
        <taxon>Acidimicrobiia</taxon>
        <taxon>Acidimicrobiales</taxon>
        <taxon>Acidimicrobiaceae</taxon>
        <taxon>Acidiferrimicrobium</taxon>
    </lineage>
</organism>
<sequence length="132" mass="13225">MADLEASIQASSLRIHQLSSAFASASAEAASLDQQLAGQLTALGHLRAAAAASRASLLTAAVNSYTSAAPGSGATLPDTGVGAVVGAEYLALASSSVSDTLDAYRLRERQVATAVALIRRERAAARADAAQA</sequence>
<reference evidence="1 2" key="1">
    <citation type="submission" date="2019-11" db="EMBL/GenBank/DDBJ databases">
        <title>Acidiferrimicrobium australis gen. nov., sp. nov., an acidophilic and obligately heterotrophic, member of the Actinobacteria that catalyses dissimilatory oxido- reduction of iron isolated from metal-rich acidic water in Chile.</title>
        <authorList>
            <person name="Gonzalez D."/>
            <person name="Huber K."/>
            <person name="Hedrich S."/>
            <person name="Rojas-Villalobos C."/>
            <person name="Quatrini R."/>
            <person name="Dinamarca M.A."/>
            <person name="Schwarz A."/>
            <person name="Canales C."/>
            <person name="Nancucheo I."/>
        </authorList>
    </citation>
    <scope>NUCLEOTIDE SEQUENCE [LARGE SCALE GENOMIC DNA]</scope>
    <source>
        <strain evidence="1 2">USS-CCA1</strain>
    </source>
</reference>
<keyword evidence="2" id="KW-1185">Reference proteome</keyword>
<comment type="caution">
    <text evidence="1">The sequence shown here is derived from an EMBL/GenBank/DDBJ whole genome shotgun (WGS) entry which is preliminary data.</text>
</comment>
<dbReference type="EMBL" id="WJHE01001319">
    <property type="protein sequence ID" value="MST34946.1"/>
    <property type="molecule type" value="Genomic_DNA"/>
</dbReference>
<evidence type="ECO:0000313" key="1">
    <source>
        <dbReference type="EMBL" id="MST34946.1"/>
    </source>
</evidence>
<gene>
    <name evidence="1" type="ORF">GHK86_19735</name>
</gene>
<dbReference type="Proteomes" id="UP000437736">
    <property type="component" value="Unassembled WGS sequence"/>
</dbReference>
<name>A0ABW9R030_9ACTN</name>
<feature type="non-terminal residue" evidence="1">
    <location>
        <position position="132"/>
    </location>
</feature>
<accession>A0ABW9R030</accession>
<protein>
    <submittedName>
        <fullName evidence="1">Uncharacterized protein</fullName>
    </submittedName>
</protein>
<evidence type="ECO:0000313" key="2">
    <source>
        <dbReference type="Proteomes" id="UP000437736"/>
    </source>
</evidence>